<dbReference type="GO" id="GO:0036424">
    <property type="term" value="F:L-phosphoserine phosphatase activity"/>
    <property type="evidence" value="ECO:0007669"/>
    <property type="project" value="InterPro"/>
</dbReference>
<dbReference type="EMBL" id="CP146203">
    <property type="protein sequence ID" value="XBH22675.1"/>
    <property type="molecule type" value="Genomic_DNA"/>
</dbReference>
<keyword evidence="5" id="KW-0028">Amino-acid biosynthesis</keyword>
<dbReference type="InterPro" id="IPR023214">
    <property type="entry name" value="HAD_sf"/>
</dbReference>
<evidence type="ECO:0000256" key="2">
    <source>
        <dbReference type="ARBA" id="ARBA00005135"/>
    </source>
</evidence>
<dbReference type="SFLD" id="SFLDG01137">
    <property type="entry name" value="C1.6.1:_Phosphoserine_Phosphat"/>
    <property type="match status" value="1"/>
</dbReference>
<evidence type="ECO:0000256" key="10">
    <source>
        <dbReference type="ARBA" id="ARBA00031693"/>
    </source>
</evidence>
<reference evidence="14" key="1">
    <citation type="submission" date="2024-02" db="EMBL/GenBank/DDBJ databases">
        <title>Tomenella chthoni gen. nov. sp. nov., a member of the family Jonesiaceae isolated from bat guano.</title>
        <authorList>
            <person name="Miller S.L."/>
            <person name="King J."/>
            <person name="Sankaranarayanan K."/>
            <person name="Lawson P.A."/>
        </authorList>
    </citation>
    <scope>NUCLEOTIDE SEQUENCE</scope>
    <source>
        <strain evidence="14">BS-20</strain>
    </source>
</reference>
<evidence type="ECO:0000256" key="11">
    <source>
        <dbReference type="ARBA" id="ARBA00048138"/>
    </source>
</evidence>
<evidence type="ECO:0000256" key="1">
    <source>
        <dbReference type="ARBA" id="ARBA00001946"/>
    </source>
</evidence>
<dbReference type="Gene3D" id="3.40.50.1000">
    <property type="entry name" value="HAD superfamily/HAD-like"/>
    <property type="match status" value="1"/>
</dbReference>
<accession>A0AAU7DYC7</accession>
<name>A0AAU7DYC7_9MICO</name>
<evidence type="ECO:0000313" key="14">
    <source>
        <dbReference type="EMBL" id="XBH22675.1"/>
    </source>
</evidence>
<dbReference type="SFLD" id="SFLDS00003">
    <property type="entry name" value="Haloacid_Dehalogenase"/>
    <property type="match status" value="1"/>
</dbReference>
<dbReference type="SFLD" id="SFLDF00029">
    <property type="entry name" value="phosphoserine_phosphatase"/>
    <property type="match status" value="1"/>
</dbReference>
<evidence type="ECO:0000256" key="12">
    <source>
        <dbReference type="ARBA" id="ARBA00048523"/>
    </source>
</evidence>
<evidence type="ECO:0000256" key="8">
    <source>
        <dbReference type="ARBA" id="ARBA00022842"/>
    </source>
</evidence>
<dbReference type="AlphaFoldDB" id="A0AAU7DYC7"/>
<evidence type="ECO:0000256" key="9">
    <source>
        <dbReference type="ARBA" id="ARBA00023299"/>
    </source>
</evidence>
<feature type="active site" description="Nucleophile" evidence="13">
    <location>
        <position position="20"/>
    </location>
</feature>
<dbReference type="EC" id="3.1.3.3" evidence="4"/>
<dbReference type="Pfam" id="PF12710">
    <property type="entry name" value="HAD"/>
    <property type="match status" value="1"/>
</dbReference>
<keyword evidence="6" id="KW-0479">Metal-binding</keyword>
<dbReference type="GO" id="GO:0005737">
    <property type="term" value="C:cytoplasm"/>
    <property type="evidence" value="ECO:0007669"/>
    <property type="project" value="TreeGrafter"/>
</dbReference>
<comment type="catalytic activity">
    <reaction evidence="11">
        <text>O-phospho-L-serine + H2O = L-serine + phosphate</text>
        <dbReference type="Rhea" id="RHEA:21208"/>
        <dbReference type="ChEBI" id="CHEBI:15377"/>
        <dbReference type="ChEBI" id="CHEBI:33384"/>
        <dbReference type="ChEBI" id="CHEBI:43474"/>
        <dbReference type="ChEBI" id="CHEBI:57524"/>
        <dbReference type="EC" id="3.1.3.3"/>
    </reaction>
</comment>
<evidence type="ECO:0000256" key="13">
    <source>
        <dbReference type="PIRSR" id="PIRSR604469-1"/>
    </source>
</evidence>
<evidence type="ECO:0000256" key="5">
    <source>
        <dbReference type="ARBA" id="ARBA00022605"/>
    </source>
</evidence>
<dbReference type="InterPro" id="IPR050582">
    <property type="entry name" value="HAD-like_SerB"/>
</dbReference>
<dbReference type="SUPFAM" id="SSF56784">
    <property type="entry name" value="HAD-like"/>
    <property type="match status" value="1"/>
</dbReference>
<organism evidence="14">
    <name type="scientific">Jonesiaceae bacterium BS-20</name>
    <dbReference type="NCBI Taxonomy" id="3120821"/>
    <lineage>
        <taxon>Bacteria</taxon>
        <taxon>Bacillati</taxon>
        <taxon>Actinomycetota</taxon>
        <taxon>Actinomycetes</taxon>
        <taxon>Micrococcales</taxon>
        <taxon>Jonesiaceae</taxon>
    </lineage>
</organism>
<evidence type="ECO:0000256" key="3">
    <source>
        <dbReference type="ARBA" id="ARBA00009184"/>
    </source>
</evidence>
<feature type="active site" description="Proton donor" evidence="13">
    <location>
        <position position="22"/>
    </location>
</feature>
<proteinExistence type="inferred from homology"/>
<dbReference type="CDD" id="cd07500">
    <property type="entry name" value="HAD_PSP"/>
    <property type="match status" value="1"/>
</dbReference>
<evidence type="ECO:0000256" key="4">
    <source>
        <dbReference type="ARBA" id="ARBA00012640"/>
    </source>
</evidence>
<comment type="pathway">
    <text evidence="2">Amino-acid biosynthesis; L-serine biosynthesis; L-serine from 3-phospho-D-glycerate: step 3/3.</text>
</comment>
<keyword evidence="7 14" id="KW-0378">Hydrolase</keyword>
<gene>
    <name evidence="14" type="primary">serB</name>
    <name evidence="14" type="ORF">V5R04_05495</name>
</gene>
<dbReference type="GO" id="GO:0006564">
    <property type="term" value="P:L-serine biosynthetic process"/>
    <property type="evidence" value="ECO:0007669"/>
    <property type="project" value="UniProtKB-KW"/>
</dbReference>
<keyword evidence="9" id="KW-0718">Serine biosynthesis</keyword>
<evidence type="ECO:0000256" key="6">
    <source>
        <dbReference type="ARBA" id="ARBA00022723"/>
    </source>
</evidence>
<protein>
    <recommendedName>
        <fullName evidence="4">phosphoserine phosphatase</fullName>
        <ecNumber evidence="4">3.1.3.3</ecNumber>
    </recommendedName>
    <alternativeName>
        <fullName evidence="10">O-phosphoserine phosphohydrolase</fullName>
    </alternativeName>
</protein>
<evidence type="ECO:0000256" key="7">
    <source>
        <dbReference type="ARBA" id="ARBA00022801"/>
    </source>
</evidence>
<comment type="catalytic activity">
    <reaction evidence="12">
        <text>O-phospho-D-serine + H2O = D-serine + phosphate</text>
        <dbReference type="Rhea" id="RHEA:24873"/>
        <dbReference type="ChEBI" id="CHEBI:15377"/>
        <dbReference type="ChEBI" id="CHEBI:35247"/>
        <dbReference type="ChEBI" id="CHEBI:43474"/>
        <dbReference type="ChEBI" id="CHEBI:58680"/>
        <dbReference type="EC" id="3.1.3.3"/>
    </reaction>
</comment>
<dbReference type="PANTHER" id="PTHR43344">
    <property type="entry name" value="PHOSPHOSERINE PHOSPHATASE"/>
    <property type="match status" value="1"/>
</dbReference>
<dbReference type="InterPro" id="IPR036412">
    <property type="entry name" value="HAD-like_sf"/>
</dbReference>
<dbReference type="NCBIfam" id="TIGR00338">
    <property type="entry name" value="serB"/>
    <property type="match status" value="1"/>
</dbReference>
<dbReference type="PANTHER" id="PTHR43344:SF2">
    <property type="entry name" value="PHOSPHOSERINE PHOSPHATASE"/>
    <property type="match status" value="1"/>
</dbReference>
<comment type="cofactor">
    <cofactor evidence="1">
        <name>Mg(2+)</name>
        <dbReference type="ChEBI" id="CHEBI:18420"/>
    </cofactor>
</comment>
<dbReference type="NCBIfam" id="TIGR01488">
    <property type="entry name" value="HAD-SF-IB"/>
    <property type="match status" value="1"/>
</dbReference>
<dbReference type="GO" id="GO:0000287">
    <property type="term" value="F:magnesium ion binding"/>
    <property type="evidence" value="ECO:0007669"/>
    <property type="project" value="TreeGrafter"/>
</dbReference>
<keyword evidence="8" id="KW-0460">Magnesium</keyword>
<dbReference type="InterPro" id="IPR004469">
    <property type="entry name" value="PSP"/>
</dbReference>
<sequence>MTEQRIVPDPVQPRRLIVMDVDSTLIGQEVIELIAVHAGTQELVANITERAMAGELDFSQSLAERVATLKGITVASLGQVRGEITFSPGAPEFVAECQRRGWEVALVSGGFTEIVSQLASELGITLFQANHLEVADGRLTGRTTGQVVDRAYKETALRAYAAELGIPMEHTVAIGDGANDLDMIAAAGIGIAFNAKPIVQEQAPHAIFDRLDNALAVIDAQN</sequence>
<dbReference type="SFLD" id="SFLDG01136">
    <property type="entry name" value="C1.6:_Phosphoserine_Phosphatas"/>
    <property type="match status" value="1"/>
</dbReference>
<comment type="similarity">
    <text evidence="3">Belongs to the HAD-like hydrolase superfamily. SerB family.</text>
</comment>